<dbReference type="InterPro" id="IPR025829">
    <property type="entry name" value="Zn_knuckle_CX2CX3GHX4C"/>
</dbReference>
<evidence type="ECO:0000256" key="3">
    <source>
        <dbReference type="ARBA" id="ARBA00022833"/>
    </source>
</evidence>
<organism evidence="6 7">
    <name type="scientific">Acrobeloides nanus</name>
    <dbReference type="NCBI Taxonomy" id="290746"/>
    <lineage>
        <taxon>Eukaryota</taxon>
        <taxon>Metazoa</taxon>
        <taxon>Ecdysozoa</taxon>
        <taxon>Nematoda</taxon>
        <taxon>Chromadorea</taxon>
        <taxon>Rhabditida</taxon>
        <taxon>Tylenchina</taxon>
        <taxon>Cephalobomorpha</taxon>
        <taxon>Cephaloboidea</taxon>
        <taxon>Cephalobidae</taxon>
        <taxon>Acrobeloides</taxon>
    </lineage>
</organism>
<evidence type="ECO:0000256" key="4">
    <source>
        <dbReference type="SAM" id="MobiDB-lite"/>
    </source>
</evidence>
<evidence type="ECO:0000256" key="1">
    <source>
        <dbReference type="ARBA" id="ARBA00022723"/>
    </source>
</evidence>
<feature type="region of interest" description="Disordered" evidence="4">
    <location>
        <begin position="306"/>
        <end position="325"/>
    </location>
</feature>
<dbReference type="Proteomes" id="UP000887540">
    <property type="component" value="Unplaced"/>
</dbReference>
<feature type="domain" description="3CxxC-type" evidence="5">
    <location>
        <begin position="386"/>
        <end position="435"/>
    </location>
</feature>
<dbReference type="Pfam" id="PF17180">
    <property type="entry name" value="Zn_ribbon_3CxxC_2"/>
    <property type="match status" value="1"/>
</dbReference>
<feature type="compositionally biased region" description="Polar residues" evidence="4">
    <location>
        <begin position="279"/>
        <end position="296"/>
    </location>
</feature>
<evidence type="ECO:0000259" key="5">
    <source>
        <dbReference type="SMART" id="SM01328"/>
    </source>
</evidence>
<keyword evidence="3" id="KW-0862">Zinc</keyword>
<feature type="region of interest" description="Disordered" evidence="4">
    <location>
        <begin position="275"/>
        <end position="296"/>
    </location>
</feature>
<proteinExistence type="predicted"/>
<reference evidence="7" key="1">
    <citation type="submission" date="2022-11" db="UniProtKB">
        <authorList>
            <consortium name="WormBaseParasite"/>
        </authorList>
    </citation>
    <scope>IDENTIFICATION</scope>
</reference>
<evidence type="ECO:0000313" key="7">
    <source>
        <dbReference type="WBParaSite" id="ACRNAN_scaffold1053.g23487.t1"/>
    </source>
</evidence>
<sequence>MASGRKPLYERTSSLSFSLRNCNGQQDGTGLGNNLASSPYSPFISANNSDITKKMFEYDRLALDVAEQFAPKTLHSPRSKSFFEAASPNSGFEDGSNRRLSGGSSSNDMFDCASSGYGSPGLVGTPLASPAPNSLQYISNHLQKMFIDQGFSEDISATQNLLNNLNGLNGKNGFDPLAKDGNGIINGGANLLANGTNGFEASLMKSLENPLVPCSPIGINTVQSSMVDNMQILASIPPPNMGISPANILPPTAINNGISDQGLDKIFATRPIESRRFSESSQTTPKPIFHSQTSITPTLPMQIISPEATPRATPPPAAAKPPPAANDGFETDEIQEFASLLCSPKKAPPPRYQCHICYQNGHYISDCPMRFNSPYEELTPYQGRKKCYGEFQCQQCKRKWTSQNSVANEAQSCIKCHVPVFPHKQLPIDKAVALGLVKAQKAIPTKIAPIGHGRPPLTTNHN</sequence>
<dbReference type="GO" id="GO:0008270">
    <property type="term" value="F:zinc ion binding"/>
    <property type="evidence" value="ECO:0007669"/>
    <property type="project" value="UniProtKB-KW"/>
</dbReference>
<evidence type="ECO:0000313" key="6">
    <source>
        <dbReference type="Proteomes" id="UP000887540"/>
    </source>
</evidence>
<feature type="region of interest" description="Disordered" evidence="4">
    <location>
        <begin position="83"/>
        <end position="105"/>
    </location>
</feature>
<dbReference type="AlphaFoldDB" id="A0A914CG82"/>
<evidence type="ECO:0000256" key="2">
    <source>
        <dbReference type="ARBA" id="ARBA00022771"/>
    </source>
</evidence>
<dbReference type="Pfam" id="PF13696">
    <property type="entry name" value="zf-CCHC_2"/>
    <property type="match status" value="1"/>
</dbReference>
<dbReference type="InterPro" id="IPR027377">
    <property type="entry name" value="ZAR1/RTP1-5-like_Znf-3CxxC"/>
</dbReference>
<dbReference type="WBParaSite" id="ACRNAN_scaffold1053.g23487.t1">
    <property type="protein sequence ID" value="ACRNAN_scaffold1053.g23487.t1"/>
    <property type="gene ID" value="ACRNAN_scaffold1053.g23487"/>
</dbReference>
<accession>A0A914CG82</accession>
<protein>
    <submittedName>
        <fullName evidence="7">3CxxC-type domain-containing protein</fullName>
    </submittedName>
</protein>
<name>A0A914CG82_9BILA</name>
<feature type="compositionally biased region" description="Pro residues" evidence="4">
    <location>
        <begin position="312"/>
        <end position="324"/>
    </location>
</feature>
<dbReference type="InterPro" id="IPR033446">
    <property type="entry name" value="ZCCHC24_Znf-3CxxC"/>
</dbReference>
<dbReference type="SMART" id="SM01328">
    <property type="entry name" value="zf-3CxxC"/>
    <property type="match status" value="1"/>
</dbReference>
<keyword evidence="6" id="KW-1185">Reference proteome</keyword>
<keyword evidence="2" id="KW-0863">Zinc-finger</keyword>
<keyword evidence="1" id="KW-0479">Metal-binding</keyword>